<dbReference type="EMBL" id="AZHC01000014">
    <property type="protein sequence ID" value="OAA42205.1"/>
    <property type="molecule type" value="Genomic_DNA"/>
</dbReference>
<dbReference type="STRING" id="1081105.A0A162HRK9"/>
<keyword evidence="2" id="KW-1133">Transmembrane helix</keyword>
<accession>A0A162HRK9</accession>
<feature type="region of interest" description="Disordered" evidence="1">
    <location>
        <begin position="222"/>
        <end position="329"/>
    </location>
</feature>
<gene>
    <name evidence="3" type="ORF">NOR_05054</name>
</gene>
<reference evidence="3 4" key="1">
    <citation type="journal article" date="2016" name="Genome Biol. Evol.">
        <title>Divergent and convergent evolution of fungal pathogenicity.</title>
        <authorList>
            <person name="Shang Y."/>
            <person name="Xiao G."/>
            <person name="Zheng P."/>
            <person name="Cen K."/>
            <person name="Zhan S."/>
            <person name="Wang C."/>
        </authorList>
    </citation>
    <scope>NUCLEOTIDE SEQUENCE [LARGE SCALE GENOMIC DNA]</scope>
    <source>
        <strain evidence="3 4">RCEF 4871</strain>
    </source>
</reference>
<protein>
    <submittedName>
        <fullName evidence="3">Uncharacterized protein</fullName>
    </submittedName>
</protein>
<feature type="compositionally biased region" description="Polar residues" evidence="1">
    <location>
        <begin position="1"/>
        <end position="13"/>
    </location>
</feature>
<comment type="caution">
    <text evidence="3">The sequence shown here is derived from an EMBL/GenBank/DDBJ whole genome shotgun (WGS) entry which is preliminary data.</text>
</comment>
<keyword evidence="2" id="KW-0812">Transmembrane</keyword>
<feature type="transmembrane region" description="Helical" evidence="2">
    <location>
        <begin position="190"/>
        <end position="212"/>
    </location>
</feature>
<keyword evidence="2" id="KW-0472">Membrane</keyword>
<dbReference type="Proteomes" id="UP000243498">
    <property type="component" value="Unassembled WGS sequence"/>
</dbReference>
<feature type="region of interest" description="Disordered" evidence="1">
    <location>
        <begin position="1"/>
        <end position="20"/>
    </location>
</feature>
<evidence type="ECO:0000256" key="2">
    <source>
        <dbReference type="SAM" id="Phobius"/>
    </source>
</evidence>
<evidence type="ECO:0000313" key="4">
    <source>
        <dbReference type="Proteomes" id="UP000243498"/>
    </source>
</evidence>
<evidence type="ECO:0000256" key="1">
    <source>
        <dbReference type="SAM" id="MobiDB-lite"/>
    </source>
</evidence>
<dbReference type="AlphaFoldDB" id="A0A162HRK9"/>
<feature type="compositionally biased region" description="Polar residues" evidence="1">
    <location>
        <begin position="289"/>
        <end position="298"/>
    </location>
</feature>
<sequence length="347" mass="36981">MSRAASPSRTLSAPTKPHKGWHTSAIGSIALLAKRDNICGDNLHNCLDISQPQQCCDDQSYCYINKYNEARCCPIGSNCIADSLCKSDYYYCTTVLSSVTVGNSTTQGCCGRKCPQTSYYLCPSDLGGKCCPYGSNCQAGGNCIMKQTPSTTTRVPSSGPGTCSTCTPTGADNVTVIEVDHLSSGAKAGIGVGVALGTSLLIALLAWSYILYRRHRRQKDHGEKFPDAANLSELVGTGTPLDPAGRNAPATATATRDQAATERSESTDPNAEPVEMASTQASPPDREPSTSPWENANVETIDGLFELDASQVHAPPASPPPEPNQSEESYLVWGECRMQQEDRVRVT</sequence>
<keyword evidence="4" id="KW-1185">Reference proteome</keyword>
<name>A0A162HRK9_METRR</name>
<evidence type="ECO:0000313" key="3">
    <source>
        <dbReference type="EMBL" id="OAA42205.1"/>
    </source>
</evidence>
<proteinExistence type="predicted"/>
<feature type="compositionally biased region" description="Low complexity" evidence="1">
    <location>
        <begin position="248"/>
        <end position="258"/>
    </location>
</feature>
<dbReference type="OrthoDB" id="4499262at2759"/>
<organism evidence="3 4">
    <name type="scientific">Metarhizium rileyi (strain RCEF 4871)</name>
    <name type="common">Nomuraea rileyi</name>
    <dbReference type="NCBI Taxonomy" id="1649241"/>
    <lineage>
        <taxon>Eukaryota</taxon>
        <taxon>Fungi</taxon>
        <taxon>Dikarya</taxon>
        <taxon>Ascomycota</taxon>
        <taxon>Pezizomycotina</taxon>
        <taxon>Sordariomycetes</taxon>
        <taxon>Hypocreomycetidae</taxon>
        <taxon>Hypocreales</taxon>
        <taxon>Clavicipitaceae</taxon>
        <taxon>Metarhizium</taxon>
    </lineage>
</organism>